<dbReference type="EMBL" id="CP092865">
    <property type="protein sequence ID" value="UYV65918.1"/>
    <property type="molecule type" value="Genomic_DNA"/>
</dbReference>
<dbReference type="PANTHER" id="PTHR14614">
    <property type="entry name" value="HEPATOCELLULAR CARCINOMA-ASSOCIATED ANTIGEN"/>
    <property type="match status" value="1"/>
</dbReference>
<dbReference type="Gene3D" id="3.40.50.150">
    <property type="entry name" value="Vaccinia Virus protein VP39"/>
    <property type="match status" value="1"/>
</dbReference>
<evidence type="ECO:0000256" key="3">
    <source>
        <dbReference type="ARBA" id="ARBA00022691"/>
    </source>
</evidence>
<evidence type="ECO:0000313" key="5">
    <source>
        <dbReference type="EMBL" id="UYV65918.1"/>
    </source>
</evidence>
<reference evidence="5 6" key="1">
    <citation type="submission" date="2022-01" db="EMBL/GenBank/DDBJ databases">
        <title>A chromosomal length assembly of Cordylochernes scorpioides.</title>
        <authorList>
            <person name="Zeh D."/>
            <person name="Zeh J."/>
        </authorList>
    </citation>
    <scope>NUCLEOTIDE SEQUENCE [LARGE SCALE GENOMIC DNA]</scope>
    <source>
        <strain evidence="5">IN4F17</strain>
        <tissue evidence="5">Whole Body</tissue>
    </source>
</reference>
<evidence type="ECO:0000313" key="6">
    <source>
        <dbReference type="Proteomes" id="UP001235939"/>
    </source>
</evidence>
<dbReference type="PANTHER" id="PTHR14614:SF164">
    <property type="entry name" value="HISTONE-ARGININE METHYLTRANSFERASE METTL23"/>
    <property type="match status" value="1"/>
</dbReference>
<comment type="similarity">
    <text evidence="4">Belongs to the methyltransferase superfamily. METTL23 family.</text>
</comment>
<keyword evidence="3" id="KW-0949">S-adenosyl-L-methionine</keyword>
<evidence type="ECO:0000256" key="2">
    <source>
        <dbReference type="ARBA" id="ARBA00022679"/>
    </source>
</evidence>
<keyword evidence="6" id="KW-1185">Reference proteome</keyword>
<organism evidence="5 6">
    <name type="scientific">Cordylochernes scorpioides</name>
    <dbReference type="NCBI Taxonomy" id="51811"/>
    <lineage>
        <taxon>Eukaryota</taxon>
        <taxon>Metazoa</taxon>
        <taxon>Ecdysozoa</taxon>
        <taxon>Arthropoda</taxon>
        <taxon>Chelicerata</taxon>
        <taxon>Arachnida</taxon>
        <taxon>Pseudoscorpiones</taxon>
        <taxon>Cheliferoidea</taxon>
        <taxon>Chernetidae</taxon>
        <taxon>Cordylochernes</taxon>
    </lineage>
</organism>
<protein>
    <submittedName>
        <fullName evidence="5">METTL23</fullName>
    </submittedName>
</protein>
<evidence type="ECO:0000256" key="1">
    <source>
        <dbReference type="ARBA" id="ARBA00022603"/>
    </source>
</evidence>
<keyword evidence="1" id="KW-0489">Methyltransferase</keyword>
<accession>A0ABY6KBJ5</accession>
<dbReference type="InterPro" id="IPR029063">
    <property type="entry name" value="SAM-dependent_MTases_sf"/>
</dbReference>
<proteinExistence type="inferred from homology"/>
<gene>
    <name evidence="5" type="ORF">LAZ67_3005890</name>
</gene>
<keyword evidence="2" id="KW-0808">Transferase</keyword>
<dbReference type="Pfam" id="PF10294">
    <property type="entry name" value="Methyltransf_16"/>
    <property type="match status" value="1"/>
</dbReference>
<dbReference type="InterPro" id="IPR019410">
    <property type="entry name" value="Methyltransf_16"/>
</dbReference>
<sequence length="339" mass="39002">MYTHTDMFQMMGPSYSFYVWPSAPVLAQYVWVNRHRLKNKQVLEASAHWRNLEGLIGQKYILRKRHLLIVELKVADGLRHLSADIQVGIPLLDKTAECMREQKMKEMLTAFFPDEDVRLDNVEHSLFRNHIPSFTNREIIFITEKEIQDLCSNPNVRKAPGPDNLQQSVQISGGTCLPGLVAARCGAKMIFSDLPSCLPHIQDNMAANWLSDTSHKTMALLWGTFTPDLFSLPPLDILIASDCFYEPAGTIWIILLRVRPPNVYKIHVSSKIQYQPARAARSPEVFRREKNKPQRRVEAWPNILPNVFGWPAGKSCREEQREPKWVNHEGKKRIVAKNR</sequence>
<name>A0ABY6KBJ5_9ARAC</name>
<evidence type="ECO:0000256" key="4">
    <source>
        <dbReference type="ARBA" id="ARBA00043988"/>
    </source>
</evidence>
<dbReference type="Proteomes" id="UP001235939">
    <property type="component" value="Chromosome 03"/>
</dbReference>